<dbReference type="EMBL" id="JAAMPC010000008">
    <property type="protein sequence ID" value="KAG2297865.1"/>
    <property type="molecule type" value="Genomic_DNA"/>
</dbReference>
<comment type="caution">
    <text evidence="2">The sequence shown here is derived from an EMBL/GenBank/DDBJ whole genome shotgun (WGS) entry which is preliminary data.</text>
</comment>
<keyword evidence="3" id="KW-1185">Reference proteome</keyword>
<evidence type="ECO:0000256" key="1">
    <source>
        <dbReference type="SAM" id="MobiDB-lite"/>
    </source>
</evidence>
<dbReference type="AlphaFoldDB" id="A0A8X7S305"/>
<accession>A0A8X7S305</accession>
<evidence type="ECO:0000313" key="3">
    <source>
        <dbReference type="Proteomes" id="UP000886595"/>
    </source>
</evidence>
<evidence type="ECO:0000313" key="2">
    <source>
        <dbReference type="EMBL" id="KAG2297865.1"/>
    </source>
</evidence>
<name>A0A8X7S305_BRACI</name>
<sequence length="53" mass="5870">MEEETTRRCRILSPRSPFSSTGESDHQTGLELSYIPVGGVMPSKAITVINYIN</sequence>
<dbReference type="Proteomes" id="UP000886595">
    <property type="component" value="Unassembled WGS sequence"/>
</dbReference>
<proteinExistence type="predicted"/>
<protein>
    <submittedName>
        <fullName evidence="2">Uncharacterized protein</fullName>
    </submittedName>
</protein>
<organism evidence="2 3">
    <name type="scientific">Brassica carinata</name>
    <name type="common">Ethiopian mustard</name>
    <name type="synonym">Abyssinian cabbage</name>
    <dbReference type="NCBI Taxonomy" id="52824"/>
    <lineage>
        <taxon>Eukaryota</taxon>
        <taxon>Viridiplantae</taxon>
        <taxon>Streptophyta</taxon>
        <taxon>Embryophyta</taxon>
        <taxon>Tracheophyta</taxon>
        <taxon>Spermatophyta</taxon>
        <taxon>Magnoliopsida</taxon>
        <taxon>eudicotyledons</taxon>
        <taxon>Gunneridae</taxon>
        <taxon>Pentapetalae</taxon>
        <taxon>rosids</taxon>
        <taxon>malvids</taxon>
        <taxon>Brassicales</taxon>
        <taxon>Brassicaceae</taxon>
        <taxon>Brassiceae</taxon>
        <taxon>Brassica</taxon>
    </lineage>
</organism>
<reference evidence="2 3" key="1">
    <citation type="submission" date="2020-02" db="EMBL/GenBank/DDBJ databases">
        <authorList>
            <person name="Ma Q."/>
            <person name="Huang Y."/>
            <person name="Song X."/>
            <person name="Pei D."/>
        </authorList>
    </citation>
    <scope>NUCLEOTIDE SEQUENCE [LARGE SCALE GENOMIC DNA]</scope>
    <source>
        <strain evidence="2">Sxm20200214</strain>
        <tissue evidence="2">Leaf</tissue>
    </source>
</reference>
<feature type="region of interest" description="Disordered" evidence="1">
    <location>
        <begin position="1"/>
        <end position="27"/>
    </location>
</feature>
<gene>
    <name evidence="2" type="ORF">Bca52824_034337</name>
</gene>